<dbReference type="InterPro" id="IPR016181">
    <property type="entry name" value="Acyl_CoA_acyltransferase"/>
</dbReference>
<dbReference type="SUPFAM" id="SSF55729">
    <property type="entry name" value="Acyl-CoA N-acyltransferases (Nat)"/>
    <property type="match status" value="1"/>
</dbReference>
<organism evidence="2 3">
    <name type="scientific">Blastopirellula retiformator</name>
    <dbReference type="NCBI Taxonomy" id="2527970"/>
    <lineage>
        <taxon>Bacteria</taxon>
        <taxon>Pseudomonadati</taxon>
        <taxon>Planctomycetota</taxon>
        <taxon>Planctomycetia</taxon>
        <taxon>Pirellulales</taxon>
        <taxon>Pirellulaceae</taxon>
        <taxon>Blastopirellula</taxon>
    </lineage>
</organism>
<evidence type="ECO:0000313" key="2">
    <source>
        <dbReference type="EMBL" id="TWT32876.1"/>
    </source>
</evidence>
<reference evidence="2 3" key="1">
    <citation type="submission" date="2019-02" db="EMBL/GenBank/DDBJ databases">
        <title>Deep-cultivation of Planctomycetes and their phenomic and genomic characterization uncovers novel biology.</title>
        <authorList>
            <person name="Wiegand S."/>
            <person name="Jogler M."/>
            <person name="Boedeker C."/>
            <person name="Pinto D."/>
            <person name="Vollmers J."/>
            <person name="Rivas-Marin E."/>
            <person name="Kohn T."/>
            <person name="Peeters S.H."/>
            <person name="Heuer A."/>
            <person name="Rast P."/>
            <person name="Oberbeckmann S."/>
            <person name="Bunk B."/>
            <person name="Jeske O."/>
            <person name="Meyerdierks A."/>
            <person name="Storesund J.E."/>
            <person name="Kallscheuer N."/>
            <person name="Luecker S."/>
            <person name="Lage O.M."/>
            <person name="Pohl T."/>
            <person name="Merkel B.J."/>
            <person name="Hornburger P."/>
            <person name="Mueller R.-W."/>
            <person name="Bruemmer F."/>
            <person name="Labrenz M."/>
            <person name="Spormann A.M."/>
            <person name="Op Den Camp H."/>
            <person name="Overmann J."/>
            <person name="Amann R."/>
            <person name="Jetten M.S.M."/>
            <person name="Mascher T."/>
            <person name="Medema M.H."/>
            <person name="Devos D.P."/>
            <person name="Kaster A.-K."/>
            <person name="Ovreas L."/>
            <person name="Rohde M."/>
            <person name="Galperin M.Y."/>
            <person name="Jogler C."/>
        </authorList>
    </citation>
    <scope>NUCLEOTIDE SEQUENCE [LARGE SCALE GENOMIC DNA]</scope>
    <source>
        <strain evidence="2 3">Enr8</strain>
    </source>
</reference>
<dbReference type="GO" id="GO:0016747">
    <property type="term" value="F:acyltransferase activity, transferring groups other than amino-acyl groups"/>
    <property type="evidence" value="ECO:0007669"/>
    <property type="project" value="InterPro"/>
</dbReference>
<dbReference type="EMBL" id="SJPF01000003">
    <property type="protein sequence ID" value="TWT32876.1"/>
    <property type="molecule type" value="Genomic_DNA"/>
</dbReference>
<feature type="domain" description="N-acetyltransferase" evidence="1">
    <location>
        <begin position="1"/>
        <end position="140"/>
    </location>
</feature>
<dbReference type="CDD" id="cd04301">
    <property type="entry name" value="NAT_SF"/>
    <property type="match status" value="1"/>
</dbReference>
<evidence type="ECO:0000313" key="3">
    <source>
        <dbReference type="Proteomes" id="UP000318878"/>
    </source>
</evidence>
<keyword evidence="3" id="KW-1185">Reference proteome</keyword>
<dbReference type="PANTHER" id="PTHR43233">
    <property type="entry name" value="FAMILY N-ACETYLTRANSFERASE, PUTATIVE (AFU_ORTHOLOGUE AFUA_6G03350)-RELATED"/>
    <property type="match status" value="1"/>
</dbReference>
<dbReference type="InterPro" id="IPR000182">
    <property type="entry name" value="GNAT_dom"/>
</dbReference>
<dbReference type="AlphaFoldDB" id="A0A5C5V2P3"/>
<dbReference type="PANTHER" id="PTHR43233:SF1">
    <property type="entry name" value="FAMILY N-ACETYLTRANSFERASE, PUTATIVE (AFU_ORTHOLOGUE AFUA_6G03350)-RELATED"/>
    <property type="match status" value="1"/>
</dbReference>
<name>A0A5C5V2P3_9BACT</name>
<dbReference type="OrthoDB" id="9775804at2"/>
<dbReference type="Pfam" id="PF00583">
    <property type="entry name" value="Acetyltransf_1"/>
    <property type="match status" value="1"/>
</dbReference>
<dbReference type="Proteomes" id="UP000318878">
    <property type="component" value="Unassembled WGS sequence"/>
</dbReference>
<accession>A0A5C5V2P3</accession>
<dbReference type="PROSITE" id="PS51186">
    <property type="entry name" value="GNAT"/>
    <property type="match status" value="1"/>
</dbReference>
<dbReference type="Gene3D" id="3.40.630.30">
    <property type="match status" value="1"/>
</dbReference>
<sequence>MPIRQVDTLNDAQLARLTELFQDLWWTPGRQLADVRGAVAHSSVVIALVDEEADDRLAGFCRLLTDFTYRAMLYDVVIAPDYRGQGLGKRLIGAVIAHPQLAAVDAIALNCAGDLIPFYERFGFEKQEPGVYSLLRKKIT</sequence>
<dbReference type="RefSeq" id="WP_146432229.1">
    <property type="nucleotide sequence ID" value="NZ_SJPF01000003.1"/>
</dbReference>
<evidence type="ECO:0000259" key="1">
    <source>
        <dbReference type="PROSITE" id="PS51186"/>
    </source>
</evidence>
<comment type="caution">
    <text evidence="2">The sequence shown here is derived from an EMBL/GenBank/DDBJ whole genome shotgun (WGS) entry which is preliminary data.</text>
</comment>
<gene>
    <name evidence="2" type="ORF">Enr8_26830</name>
</gene>
<dbReference type="InterPro" id="IPR053144">
    <property type="entry name" value="Acetyltransferase_Butenolide"/>
</dbReference>
<protein>
    <submittedName>
        <fullName evidence="2">Acetyltransferase (GNAT) family protein</fullName>
    </submittedName>
</protein>
<proteinExistence type="predicted"/>
<keyword evidence="2" id="KW-0808">Transferase</keyword>